<dbReference type="Gene3D" id="2.60.40.1120">
    <property type="entry name" value="Carboxypeptidase-like, regulatory domain"/>
    <property type="match status" value="1"/>
</dbReference>
<sequence length="135" mass="14379">MEKETKQGLAVVGSLVGAGLAIWGVTRVKAAPPVVCTPGDEKCIGSDWCRCNPAGTKWVVLVKDSPTCIPVLTATLYGTVTDAETGVPIEGVDVDCNGYYGATRPDGTYRIDEIPPSDYSVLFTDPLNRYEPLTI</sequence>
<evidence type="ECO:0008006" key="2">
    <source>
        <dbReference type="Google" id="ProtNLM"/>
    </source>
</evidence>
<gene>
    <name evidence="1" type="ORF">S12H4_14734</name>
</gene>
<comment type="caution">
    <text evidence="1">The sequence shown here is derived from an EMBL/GenBank/DDBJ whole genome shotgun (WGS) entry which is preliminary data.</text>
</comment>
<evidence type="ECO:0000313" key="1">
    <source>
        <dbReference type="EMBL" id="GAI84011.1"/>
    </source>
</evidence>
<reference evidence="1" key="1">
    <citation type="journal article" date="2014" name="Front. Microbiol.">
        <title>High frequency of phylogenetically diverse reductive dehalogenase-homologous genes in deep subseafloor sedimentary metagenomes.</title>
        <authorList>
            <person name="Kawai M."/>
            <person name="Futagami T."/>
            <person name="Toyoda A."/>
            <person name="Takaki Y."/>
            <person name="Nishi S."/>
            <person name="Hori S."/>
            <person name="Arai W."/>
            <person name="Tsubouchi T."/>
            <person name="Morono Y."/>
            <person name="Uchiyama I."/>
            <person name="Ito T."/>
            <person name="Fujiyama A."/>
            <person name="Inagaki F."/>
            <person name="Takami H."/>
        </authorList>
    </citation>
    <scope>NUCLEOTIDE SEQUENCE</scope>
    <source>
        <strain evidence="1">Expedition CK06-06</strain>
    </source>
</reference>
<dbReference type="InterPro" id="IPR013784">
    <property type="entry name" value="Carb-bd-like_fold"/>
</dbReference>
<name>X1SY20_9ZZZZ</name>
<organism evidence="1">
    <name type="scientific">marine sediment metagenome</name>
    <dbReference type="NCBI Taxonomy" id="412755"/>
    <lineage>
        <taxon>unclassified sequences</taxon>
        <taxon>metagenomes</taxon>
        <taxon>ecological metagenomes</taxon>
    </lineage>
</organism>
<dbReference type="GO" id="GO:0030246">
    <property type="term" value="F:carbohydrate binding"/>
    <property type="evidence" value="ECO:0007669"/>
    <property type="project" value="InterPro"/>
</dbReference>
<accession>X1SY20</accession>
<proteinExistence type="predicted"/>
<dbReference type="EMBL" id="BARW01007043">
    <property type="protein sequence ID" value="GAI84011.1"/>
    <property type="molecule type" value="Genomic_DNA"/>
</dbReference>
<protein>
    <recommendedName>
        <fullName evidence="2">Carboxypeptidase regulatory-like domain-containing protein</fullName>
    </recommendedName>
</protein>
<dbReference type="AlphaFoldDB" id="X1SY20"/>
<dbReference type="SUPFAM" id="SSF49452">
    <property type="entry name" value="Starch-binding domain-like"/>
    <property type="match status" value="1"/>
</dbReference>